<evidence type="ECO:0000313" key="3">
    <source>
        <dbReference type="Proteomes" id="UP000244912"/>
    </source>
</evidence>
<dbReference type="OrthoDB" id="7862028at2"/>
<gene>
    <name evidence="2" type="ORF">PAA8504_02099</name>
</gene>
<reference evidence="2 3" key="1">
    <citation type="submission" date="2018-03" db="EMBL/GenBank/DDBJ databases">
        <authorList>
            <person name="Keele B.F."/>
        </authorList>
    </citation>
    <scope>NUCLEOTIDE SEQUENCE [LARGE SCALE GENOMIC DNA]</scope>
    <source>
        <strain evidence="2 3">CECT 8504</strain>
    </source>
</reference>
<sequence length="133" mass="14296">MKVLRRINFAGLAVLAALPMLPARAEVIPLPSGMTVSALDVITDAPGLGVAYRFRFVADALDPAQDYATTEADMAHLCRSYALKVVEAVEPPPDAIVITLADKAVPFGSTDPDAVQFFEAYRPVDGDCEWQAF</sequence>
<protein>
    <recommendedName>
        <fullName evidence="4">Acetolactate synthase</fullName>
    </recommendedName>
</protein>
<keyword evidence="3" id="KW-1185">Reference proteome</keyword>
<feature type="chain" id="PRO_5015308399" description="Acetolactate synthase" evidence="1">
    <location>
        <begin position="26"/>
        <end position="133"/>
    </location>
</feature>
<proteinExistence type="predicted"/>
<dbReference type="Pfam" id="PF20107">
    <property type="entry name" value="DUF6497"/>
    <property type="match status" value="1"/>
</dbReference>
<evidence type="ECO:0000256" key="1">
    <source>
        <dbReference type="SAM" id="SignalP"/>
    </source>
</evidence>
<accession>A0A2R8BVT4</accession>
<organism evidence="2 3">
    <name type="scientific">Palleronia abyssalis</name>
    <dbReference type="NCBI Taxonomy" id="1501240"/>
    <lineage>
        <taxon>Bacteria</taxon>
        <taxon>Pseudomonadati</taxon>
        <taxon>Pseudomonadota</taxon>
        <taxon>Alphaproteobacteria</taxon>
        <taxon>Rhodobacterales</taxon>
        <taxon>Roseobacteraceae</taxon>
        <taxon>Palleronia</taxon>
    </lineage>
</organism>
<dbReference type="RefSeq" id="WP_108894118.1">
    <property type="nucleotide sequence ID" value="NZ_ONZF01000004.1"/>
</dbReference>
<dbReference type="EMBL" id="ONZF01000004">
    <property type="protein sequence ID" value="SPJ24271.1"/>
    <property type="molecule type" value="Genomic_DNA"/>
</dbReference>
<evidence type="ECO:0008006" key="4">
    <source>
        <dbReference type="Google" id="ProtNLM"/>
    </source>
</evidence>
<dbReference type="InterPro" id="IPR045467">
    <property type="entry name" value="DUF6497"/>
</dbReference>
<dbReference type="Proteomes" id="UP000244912">
    <property type="component" value="Unassembled WGS sequence"/>
</dbReference>
<name>A0A2R8BVT4_9RHOB</name>
<dbReference type="AlphaFoldDB" id="A0A2R8BVT4"/>
<feature type="signal peptide" evidence="1">
    <location>
        <begin position="1"/>
        <end position="25"/>
    </location>
</feature>
<evidence type="ECO:0000313" key="2">
    <source>
        <dbReference type="EMBL" id="SPJ24271.1"/>
    </source>
</evidence>
<keyword evidence="1" id="KW-0732">Signal</keyword>